<evidence type="ECO:0000256" key="2">
    <source>
        <dbReference type="SAM" id="SignalP"/>
    </source>
</evidence>
<accession>A0A813IBT5</accession>
<evidence type="ECO:0000313" key="4">
    <source>
        <dbReference type="EMBL" id="CAE8647882.1"/>
    </source>
</evidence>
<feature type="transmembrane region" description="Helical" evidence="1">
    <location>
        <begin position="327"/>
        <end position="349"/>
    </location>
</feature>
<sequence>MAASERTDFLTHGCSWLLLMLENATGSDLIDSAIRTVEADSRSSTHQSNWSFSPLRLAEFKATGAPLAILELAILCSRRGRLTDSTDVELAQGSVCIPPANLNLHLLEVFRFIGIIHIVFFHEGLLRAWDSNFLGSGKYWVQFFFVLSGCVLYHSQARRGESKVADFGAFLGRRLKSTYPGYVLGTCMALAASSQPLLATRSYFGQGLLPGFFMVDTWFYPYGATMPNGPAWFACTLFSFWLCFPRWYSFIHTFSYPRCACVLAWLSSFGLPMVHVAFDVVPGFFSEFHPLANWPSFVFGLALGRLAGEIDFEWIPALLLKTLGSAAFAVLFAVFALLSPASIGAWVSFLDRGPVLLPVFATLILFVSAGQDVLLSPRLLSSAPARWLGQMSSQLFLLHWPTRLLLNKADSDLPLVITVGVQMVVASLFHTLLQFVLA</sequence>
<feature type="chain" id="PRO_5032707319" description="Acyltransferase 3 domain-containing protein" evidence="2">
    <location>
        <begin position="27"/>
        <end position="438"/>
    </location>
</feature>
<dbReference type="AlphaFoldDB" id="A0A813IBT5"/>
<dbReference type="InterPro" id="IPR002656">
    <property type="entry name" value="Acyl_transf_3_dom"/>
</dbReference>
<keyword evidence="1" id="KW-0812">Transmembrane</keyword>
<feature type="transmembrane region" description="Helical" evidence="1">
    <location>
        <begin position="413"/>
        <end position="437"/>
    </location>
</feature>
<feature type="signal peptide" evidence="2">
    <location>
        <begin position="1"/>
        <end position="26"/>
    </location>
</feature>
<feature type="transmembrane region" description="Helical" evidence="1">
    <location>
        <begin position="355"/>
        <end position="375"/>
    </location>
</feature>
<reference evidence="4" key="1">
    <citation type="submission" date="2021-02" db="EMBL/GenBank/DDBJ databases">
        <authorList>
            <person name="Dougan E. K."/>
            <person name="Rhodes N."/>
            <person name="Thang M."/>
            <person name="Chan C."/>
        </authorList>
    </citation>
    <scope>NUCLEOTIDE SEQUENCE</scope>
</reference>
<name>A0A813IBT5_POLGL</name>
<dbReference type="GO" id="GO:0016747">
    <property type="term" value="F:acyltransferase activity, transferring groups other than amino-acyl groups"/>
    <property type="evidence" value="ECO:0007669"/>
    <property type="project" value="InterPro"/>
</dbReference>
<evidence type="ECO:0000259" key="3">
    <source>
        <dbReference type="Pfam" id="PF01757"/>
    </source>
</evidence>
<comment type="caution">
    <text evidence="4">The sequence shown here is derived from an EMBL/GenBank/DDBJ whole genome shotgun (WGS) entry which is preliminary data.</text>
</comment>
<feature type="transmembrane region" description="Helical" evidence="1">
    <location>
        <begin position="109"/>
        <end position="127"/>
    </location>
</feature>
<dbReference type="Pfam" id="PF01757">
    <property type="entry name" value="Acyl_transf_3"/>
    <property type="match status" value="1"/>
</dbReference>
<keyword evidence="1" id="KW-0472">Membrane</keyword>
<evidence type="ECO:0000256" key="1">
    <source>
        <dbReference type="SAM" id="Phobius"/>
    </source>
</evidence>
<evidence type="ECO:0000313" key="5">
    <source>
        <dbReference type="Proteomes" id="UP000626109"/>
    </source>
</evidence>
<keyword evidence="2" id="KW-0732">Signal</keyword>
<feature type="transmembrane region" description="Helical" evidence="1">
    <location>
        <begin position="178"/>
        <end position="199"/>
    </location>
</feature>
<feature type="transmembrane region" description="Helical" evidence="1">
    <location>
        <begin position="219"/>
        <end position="244"/>
    </location>
</feature>
<proteinExistence type="predicted"/>
<feature type="domain" description="Acyltransferase 3" evidence="3">
    <location>
        <begin position="107"/>
        <end position="427"/>
    </location>
</feature>
<protein>
    <recommendedName>
        <fullName evidence="3">Acyltransferase 3 domain-containing protein</fullName>
    </recommendedName>
</protein>
<dbReference type="EMBL" id="CAJNNW010005941">
    <property type="protein sequence ID" value="CAE8647882.1"/>
    <property type="molecule type" value="Genomic_DNA"/>
</dbReference>
<organism evidence="4 5">
    <name type="scientific">Polarella glacialis</name>
    <name type="common">Dinoflagellate</name>
    <dbReference type="NCBI Taxonomy" id="89957"/>
    <lineage>
        <taxon>Eukaryota</taxon>
        <taxon>Sar</taxon>
        <taxon>Alveolata</taxon>
        <taxon>Dinophyceae</taxon>
        <taxon>Suessiales</taxon>
        <taxon>Suessiaceae</taxon>
        <taxon>Polarella</taxon>
    </lineage>
</organism>
<feature type="transmembrane region" description="Helical" evidence="1">
    <location>
        <begin position="256"/>
        <end position="278"/>
    </location>
</feature>
<keyword evidence="1" id="KW-1133">Transmembrane helix</keyword>
<feature type="transmembrane region" description="Helical" evidence="1">
    <location>
        <begin position="139"/>
        <end position="157"/>
    </location>
</feature>
<gene>
    <name evidence="4" type="ORF">PGLA2088_LOCUS6067</name>
</gene>
<dbReference type="Proteomes" id="UP000626109">
    <property type="component" value="Unassembled WGS sequence"/>
</dbReference>